<dbReference type="OrthoDB" id="9776369at2"/>
<dbReference type="PROSITE" id="PS50893">
    <property type="entry name" value="ABC_TRANSPORTER_2"/>
    <property type="match status" value="2"/>
</dbReference>
<comment type="similarity">
    <text evidence="2">Belongs to the ABC transporter superfamily. Drug exporter-2 (TC 3.A.1.117) family.</text>
</comment>
<dbReference type="PROSITE" id="PS00211">
    <property type="entry name" value="ABC_TRANSPORTER_1"/>
    <property type="match status" value="1"/>
</dbReference>
<dbReference type="CDD" id="cd03215">
    <property type="entry name" value="ABC_Carb_Monos_II"/>
    <property type="match status" value="1"/>
</dbReference>
<dbReference type="Gene3D" id="3.40.50.300">
    <property type="entry name" value="P-loop containing nucleotide triphosphate hydrolases"/>
    <property type="match status" value="2"/>
</dbReference>
<keyword evidence="6" id="KW-0677">Repeat</keyword>
<dbReference type="PANTHER" id="PTHR43790:SF9">
    <property type="entry name" value="GALACTOFURANOSE TRANSPORTER ATP-BINDING PROTEIN YTFR"/>
    <property type="match status" value="1"/>
</dbReference>
<comment type="caution">
    <text evidence="12">The sequence shown here is derived from an EMBL/GenBank/DDBJ whole genome shotgun (WGS) entry which is preliminary data.</text>
</comment>
<comment type="subcellular location">
    <subcellularLocation>
        <location evidence="1">Cell inner membrane</location>
        <topology evidence="1">Peripheral membrane protein</topology>
    </subcellularLocation>
</comment>
<accession>A0A1S8YN03</accession>
<organism evidence="12 13">
    <name type="scientific">Izhakiella australiensis</name>
    <dbReference type="NCBI Taxonomy" id="1926881"/>
    <lineage>
        <taxon>Bacteria</taxon>
        <taxon>Pseudomonadati</taxon>
        <taxon>Pseudomonadota</taxon>
        <taxon>Gammaproteobacteria</taxon>
        <taxon>Enterobacterales</taxon>
        <taxon>Erwiniaceae</taxon>
        <taxon>Izhakiella</taxon>
    </lineage>
</organism>
<dbReference type="InterPro" id="IPR003439">
    <property type="entry name" value="ABC_transporter-like_ATP-bd"/>
</dbReference>
<dbReference type="SMART" id="SM00382">
    <property type="entry name" value="AAA"/>
    <property type="match status" value="2"/>
</dbReference>
<evidence type="ECO:0000313" key="12">
    <source>
        <dbReference type="EMBL" id="OON40414.1"/>
    </source>
</evidence>
<evidence type="ECO:0000256" key="10">
    <source>
        <dbReference type="ARBA" id="ARBA00023136"/>
    </source>
</evidence>
<dbReference type="RefSeq" id="WP_078002224.1">
    <property type="nucleotide sequence ID" value="NZ_MRUL01000004.1"/>
</dbReference>
<dbReference type="GO" id="GO:0005886">
    <property type="term" value="C:plasma membrane"/>
    <property type="evidence" value="ECO:0007669"/>
    <property type="project" value="UniProtKB-SubCell"/>
</dbReference>
<dbReference type="STRING" id="1926881.BTJ39_08340"/>
<dbReference type="FunFam" id="3.40.50.300:FF:000127">
    <property type="entry name" value="Ribose import ATP-binding protein RbsA"/>
    <property type="match status" value="1"/>
</dbReference>
<protein>
    <submittedName>
        <fullName evidence="12">Sugar ABC transporter ATP-binding protein</fullName>
    </submittedName>
</protein>
<evidence type="ECO:0000259" key="11">
    <source>
        <dbReference type="PROSITE" id="PS50893"/>
    </source>
</evidence>
<dbReference type="AlphaFoldDB" id="A0A1S8YN03"/>
<dbReference type="Proteomes" id="UP000190667">
    <property type="component" value="Unassembled WGS sequence"/>
</dbReference>
<dbReference type="PANTHER" id="PTHR43790">
    <property type="entry name" value="CARBOHYDRATE TRANSPORT ATP-BINDING PROTEIN MG119-RELATED"/>
    <property type="match status" value="1"/>
</dbReference>
<keyword evidence="7" id="KW-0547">Nucleotide-binding</keyword>
<evidence type="ECO:0000313" key="13">
    <source>
        <dbReference type="Proteomes" id="UP000190667"/>
    </source>
</evidence>
<evidence type="ECO:0000256" key="7">
    <source>
        <dbReference type="ARBA" id="ARBA00022741"/>
    </source>
</evidence>
<evidence type="ECO:0000256" key="4">
    <source>
        <dbReference type="ARBA" id="ARBA00022475"/>
    </source>
</evidence>
<dbReference type="CDD" id="cd03216">
    <property type="entry name" value="ABC_Carb_Monos_I"/>
    <property type="match status" value="1"/>
</dbReference>
<keyword evidence="4" id="KW-1003">Cell membrane</keyword>
<dbReference type="SUPFAM" id="SSF52540">
    <property type="entry name" value="P-loop containing nucleoside triphosphate hydrolases"/>
    <property type="match status" value="2"/>
</dbReference>
<keyword evidence="13" id="KW-1185">Reference proteome</keyword>
<feature type="domain" description="ABC transporter" evidence="11">
    <location>
        <begin position="260"/>
        <end position="505"/>
    </location>
</feature>
<evidence type="ECO:0000256" key="3">
    <source>
        <dbReference type="ARBA" id="ARBA00022448"/>
    </source>
</evidence>
<proteinExistence type="inferred from homology"/>
<evidence type="ECO:0000256" key="5">
    <source>
        <dbReference type="ARBA" id="ARBA00022597"/>
    </source>
</evidence>
<evidence type="ECO:0000256" key="9">
    <source>
        <dbReference type="ARBA" id="ARBA00022967"/>
    </source>
</evidence>
<keyword evidence="8 12" id="KW-0067">ATP-binding</keyword>
<evidence type="ECO:0000256" key="6">
    <source>
        <dbReference type="ARBA" id="ARBA00022737"/>
    </source>
</evidence>
<dbReference type="Pfam" id="PF00005">
    <property type="entry name" value="ABC_tran"/>
    <property type="match status" value="2"/>
</dbReference>
<dbReference type="InterPro" id="IPR003593">
    <property type="entry name" value="AAA+_ATPase"/>
</dbReference>
<evidence type="ECO:0000256" key="2">
    <source>
        <dbReference type="ARBA" id="ARBA00006526"/>
    </source>
</evidence>
<evidence type="ECO:0000256" key="8">
    <source>
        <dbReference type="ARBA" id="ARBA00022840"/>
    </source>
</evidence>
<keyword evidence="3" id="KW-0813">Transport</keyword>
<name>A0A1S8YN03_9GAMM</name>
<keyword evidence="10" id="KW-0472">Membrane</keyword>
<dbReference type="InterPro" id="IPR017871">
    <property type="entry name" value="ABC_transporter-like_CS"/>
</dbReference>
<gene>
    <name evidence="12" type="ORF">BTJ39_08340</name>
</gene>
<dbReference type="EMBL" id="MRUL01000004">
    <property type="protein sequence ID" value="OON40414.1"/>
    <property type="molecule type" value="Genomic_DNA"/>
</dbReference>
<keyword evidence="5" id="KW-0762">Sugar transport</keyword>
<keyword evidence="9" id="KW-1278">Translocase</keyword>
<sequence>MTSQSATQPVLLSIENVSKNFPGVKALDNVSLSVRRGEIMALLGENGAGKSTLIKVLTGVYQRDGGTITLEGKAIHARNTAEAQQLGIGTVYQEVNLLPNMSVADNLFIGREPRRFGLIDRKTMNANARKLLNSYGFELDVSRQLGQYSVAMQQIVAICRAVDLSAQVLILDEPTASLDASEVEMLFSLMETLKARGMSLIFVTHFLDQVYRVCDRITVLRNGQFIATRDCDALPQLELIKLMLGRELLETALQRAGRTIKSETPLVEFTNYGKKGTLSAFDLQVRPGEAVGLAGLLGSGRTETAELLFGIRRADKGASARIKGKPRAIRNPAQASRLGIGFCPEDRKTDGIIGAASVRENIILALQAQRGWLRPIKRREQQEIAERFIKRLGIRTPDSEQPIELLSGGNQQKVLLSRWLVTRPQFLILDEPTRGIDVGAHAEIIRLIETLCADGLALLVISSELEELVGYADRVVILRERQQVAEIPLERLSVASIVNAIAAGGEQHV</sequence>
<dbReference type="GO" id="GO:0016887">
    <property type="term" value="F:ATP hydrolysis activity"/>
    <property type="evidence" value="ECO:0007669"/>
    <property type="project" value="InterPro"/>
</dbReference>
<dbReference type="InterPro" id="IPR050107">
    <property type="entry name" value="ABC_carbohydrate_import_ATPase"/>
</dbReference>
<reference evidence="12 13" key="1">
    <citation type="submission" date="2016-12" db="EMBL/GenBank/DDBJ databases">
        <title>Izhakiella australiana sp. nov. of genus Izhakiella isolated from Australian desert.</title>
        <authorList>
            <person name="Ji M."/>
        </authorList>
    </citation>
    <scope>NUCLEOTIDE SEQUENCE [LARGE SCALE GENOMIC DNA]</scope>
    <source>
        <strain evidence="12 13">D4N98</strain>
    </source>
</reference>
<feature type="domain" description="ABC transporter" evidence="11">
    <location>
        <begin position="12"/>
        <end position="247"/>
    </location>
</feature>
<dbReference type="GO" id="GO:0005524">
    <property type="term" value="F:ATP binding"/>
    <property type="evidence" value="ECO:0007669"/>
    <property type="project" value="UniProtKB-KW"/>
</dbReference>
<evidence type="ECO:0000256" key="1">
    <source>
        <dbReference type="ARBA" id="ARBA00004417"/>
    </source>
</evidence>
<dbReference type="InterPro" id="IPR027417">
    <property type="entry name" value="P-loop_NTPase"/>
</dbReference>